<proteinExistence type="predicted"/>
<dbReference type="AlphaFoldDB" id="A0A6C0B606"/>
<organism evidence="1">
    <name type="scientific">viral metagenome</name>
    <dbReference type="NCBI Taxonomy" id="1070528"/>
    <lineage>
        <taxon>unclassified sequences</taxon>
        <taxon>metagenomes</taxon>
        <taxon>organismal metagenomes</taxon>
    </lineage>
</organism>
<dbReference type="EMBL" id="MN739082">
    <property type="protein sequence ID" value="QHS87490.1"/>
    <property type="molecule type" value="Genomic_DNA"/>
</dbReference>
<name>A0A6C0B606_9ZZZZ</name>
<sequence length="61" mass="7379">MGSNEKHKPFVIKHLQKKMLSMRFKRQLKYSKKKNMYLFNNKKSVLKALNALEQMRLNLII</sequence>
<reference evidence="1" key="1">
    <citation type="journal article" date="2020" name="Nature">
        <title>Giant virus diversity and host interactions through global metagenomics.</title>
        <authorList>
            <person name="Schulz F."/>
            <person name="Roux S."/>
            <person name="Paez-Espino D."/>
            <person name="Jungbluth S."/>
            <person name="Walsh D.A."/>
            <person name="Denef V.J."/>
            <person name="McMahon K.D."/>
            <person name="Konstantinidis K.T."/>
            <person name="Eloe-Fadrosh E.A."/>
            <person name="Kyrpides N.C."/>
            <person name="Woyke T."/>
        </authorList>
    </citation>
    <scope>NUCLEOTIDE SEQUENCE</scope>
    <source>
        <strain evidence="1">GVMAG-M-3300010157-4</strain>
    </source>
</reference>
<protein>
    <submittedName>
        <fullName evidence="1">Uncharacterized protein</fullName>
    </submittedName>
</protein>
<evidence type="ECO:0000313" key="1">
    <source>
        <dbReference type="EMBL" id="QHS87490.1"/>
    </source>
</evidence>
<accession>A0A6C0B606</accession>